<dbReference type="GO" id="GO:0030015">
    <property type="term" value="C:CCR4-NOT core complex"/>
    <property type="evidence" value="ECO:0007669"/>
    <property type="project" value="InterPro"/>
</dbReference>
<sequence length="426" mass="46581">MFRPNPGVDLNDFPVLGTPPSSSNRAAMTPTMSPSSSMLPSSNGSNRISYASTAGTHFDSDSISSRINHLQDILLGGPFSNSPFNQQHQSGGYQQDSLPPPSSARPNIGSTGSLVGQRTFSMDDFPALRSTDGGYMKPRQEPWGSEFTEANGLSSNIPPPINGSSKHIGTKSDTLASSQWAQGRNNVAQLQKNGRDTEQDGNTATSSPPQGSDPYGLLGLLGVIRMTDPDRSMLALGSDLTTLGLDLNTADSIYSTFISPWSDTQTPQGLHVEPGYYLPSCYRNVQASPNAHQRMRTFSDEILFYVFYCMPKDVSQEAAAQELYARNWRYHKELGLWLTKETDENGRPVQVFRRTSANSVDRGVYIFFDPTTWQKVKREWSLSWDSIEDRHQHQSGSTSSASSQTGLSNPPPPGSTMSNPNHGVMI</sequence>
<dbReference type="OrthoDB" id="25391at2759"/>
<evidence type="ECO:0000256" key="2">
    <source>
        <dbReference type="ARBA" id="ARBA00023015"/>
    </source>
</evidence>
<feature type="compositionally biased region" description="Polar residues" evidence="4">
    <location>
        <begin position="415"/>
        <end position="426"/>
    </location>
</feature>
<feature type="region of interest" description="Disordered" evidence="4">
    <location>
        <begin position="78"/>
        <end position="177"/>
    </location>
</feature>
<dbReference type="OMA" id="YYLPSCY"/>
<keyword evidence="2" id="KW-0805">Transcription regulation</keyword>
<dbReference type="FunCoup" id="A0A163LNG3">
    <property type="interactions" value="71"/>
</dbReference>
<evidence type="ECO:0000313" key="7">
    <source>
        <dbReference type="Proteomes" id="UP000078561"/>
    </source>
</evidence>
<comment type="similarity">
    <text evidence="1">Belongs to the CNOT2/3/5 family.</text>
</comment>
<evidence type="ECO:0000256" key="4">
    <source>
        <dbReference type="SAM" id="MobiDB-lite"/>
    </source>
</evidence>
<dbReference type="Pfam" id="PF04153">
    <property type="entry name" value="NOT2_3_5_C"/>
    <property type="match status" value="1"/>
</dbReference>
<keyword evidence="7" id="KW-1185">Reference proteome</keyword>
<accession>A0A163LNG3</accession>
<feature type="compositionally biased region" description="Polar residues" evidence="4">
    <location>
        <begin position="79"/>
        <end position="97"/>
    </location>
</feature>
<dbReference type="InParanoid" id="A0A163LNG3"/>
<dbReference type="EMBL" id="LT549944">
    <property type="protein sequence ID" value="SAL94808.1"/>
    <property type="molecule type" value="Genomic_DNA"/>
</dbReference>
<reference evidence="6" key="1">
    <citation type="submission" date="2016-04" db="EMBL/GenBank/DDBJ databases">
        <authorList>
            <person name="Evans L.H."/>
            <person name="Alamgir A."/>
            <person name="Owens N."/>
            <person name="Weber N.D."/>
            <person name="Virtaneva K."/>
            <person name="Barbian K."/>
            <person name="Babar A."/>
            <person name="Rosenke K."/>
        </authorList>
    </citation>
    <scope>NUCLEOTIDE SEQUENCE [LARGE SCALE GENOMIC DNA]</scope>
    <source>
        <strain evidence="6">CBS 101.48</strain>
    </source>
</reference>
<dbReference type="Proteomes" id="UP000078561">
    <property type="component" value="Unassembled WGS sequence"/>
</dbReference>
<feature type="compositionally biased region" description="Low complexity" evidence="4">
    <location>
        <begin position="394"/>
        <end position="408"/>
    </location>
</feature>
<dbReference type="STRING" id="4829.A0A163LNG3"/>
<evidence type="ECO:0000259" key="5">
    <source>
        <dbReference type="Pfam" id="PF04153"/>
    </source>
</evidence>
<dbReference type="InterPro" id="IPR040168">
    <property type="entry name" value="Not2/3/5"/>
</dbReference>
<keyword evidence="3" id="KW-0804">Transcription</keyword>
<dbReference type="GO" id="GO:0006355">
    <property type="term" value="P:regulation of DNA-templated transcription"/>
    <property type="evidence" value="ECO:0007669"/>
    <property type="project" value="InterPro"/>
</dbReference>
<dbReference type="GO" id="GO:0000289">
    <property type="term" value="P:nuclear-transcribed mRNA poly(A) tail shortening"/>
    <property type="evidence" value="ECO:0007669"/>
    <property type="project" value="UniProtKB-ARBA"/>
</dbReference>
<dbReference type="PANTHER" id="PTHR23326">
    <property type="entry name" value="CCR4 NOT-RELATED"/>
    <property type="match status" value="1"/>
</dbReference>
<dbReference type="AlphaFoldDB" id="A0A163LNG3"/>
<feature type="region of interest" description="Disordered" evidence="4">
    <location>
        <begin position="1"/>
        <end position="44"/>
    </location>
</feature>
<evidence type="ECO:0000256" key="3">
    <source>
        <dbReference type="ARBA" id="ARBA00023163"/>
    </source>
</evidence>
<dbReference type="Gene3D" id="2.30.30.1020">
    <property type="entry name" value="CCR4-NOT complex subunit 2/3/5, C-terminal domain"/>
    <property type="match status" value="1"/>
</dbReference>
<protein>
    <recommendedName>
        <fullName evidence="5">NOT2/NOT3/NOT5 C-terminal domain-containing protein</fullName>
    </recommendedName>
</protein>
<feature type="domain" description="NOT2/NOT3/NOT5 C-terminal" evidence="5">
    <location>
        <begin position="254"/>
        <end position="383"/>
    </location>
</feature>
<dbReference type="InterPro" id="IPR038635">
    <property type="entry name" value="CCR4-NOT_su2/3/5_C_sf"/>
</dbReference>
<dbReference type="InterPro" id="IPR007282">
    <property type="entry name" value="NOT2/3/5_C"/>
</dbReference>
<feature type="region of interest" description="Disordered" evidence="4">
    <location>
        <begin position="193"/>
        <end position="213"/>
    </location>
</feature>
<evidence type="ECO:0000313" key="6">
    <source>
        <dbReference type="EMBL" id="SAL94808.1"/>
    </source>
</evidence>
<feature type="compositionally biased region" description="Low complexity" evidence="4">
    <location>
        <begin position="28"/>
        <end position="42"/>
    </location>
</feature>
<feature type="compositionally biased region" description="Polar residues" evidence="4">
    <location>
        <begin position="200"/>
        <end position="210"/>
    </location>
</feature>
<feature type="compositionally biased region" description="Polar residues" evidence="4">
    <location>
        <begin position="104"/>
        <end position="120"/>
    </location>
</feature>
<gene>
    <name evidence="6" type="primary">ABSGL_00094.1 scaffold 163</name>
</gene>
<organism evidence="6">
    <name type="scientific">Absidia glauca</name>
    <name type="common">Pin mould</name>
    <dbReference type="NCBI Taxonomy" id="4829"/>
    <lineage>
        <taxon>Eukaryota</taxon>
        <taxon>Fungi</taxon>
        <taxon>Fungi incertae sedis</taxon>
        <taxon>Mucoromycota</taxon>
        <taxon>Mucoromycotina</taxon>
        <taxon>Mucoromycetes</taxon>
        <taxon>Mucorales</taxon>
        <taxon>Cunninghamellaceae</taxon>
        <taxon>Absidia</taxon>
    </lineage>
</organism>
<proteinExistence type="inferred from homology"/>
<name>A0A163LNG3_ABSGL</name>
<evidence type="ECO:0000256" key="1">
    <source>
        <dbReference type="ARBA" id="ARBA00007682"/>
    </source>
</evidence>
<feature type="region of interest" description="Disordered" evidence="4">
    <location>
        <begin position="391"/>
        <end position="426"/>
    </location>
</feature>